<dbReference type="PANTHER" id="PTHR14003:SF19">
    <property type="entry name" value="YY2 TRANSCRIPTION FACTOR"/>
    <property type="match status" value="1"/>
</dbReference>
<evidence type="ECO:0000256" key="9">
    <source>
        <dbReference type="ARBA" id="ARBA00023242"/>
    </source>
</evidence>
<dbReference type="AlphaFoldDB" id="A0A8H6XRY7"/>
<comment type="subcellular location">
    <subcellularLocation>
        <location evidence="1">Nucleus</location>
    </subcellularLocation>
</comment>
<dbReference type="GO" id="GO:0000981">
    <property type="term" value="F:DNA-binding transcription factor activity, RNA polymerase II-specific"/>
    <property type="evidence" value="ECO:0007669"/>
    <property type="project" value="TreeGrafter"/>
</dbReference>
<organism evidence="13 14">
    <name type="scientific">Mycena sanguinolenta</name>
    <dbReference type="NCBI Taxonomy" id="230812"/>
    <lineage>
        <taxon>Eukaryota</taxon>
        <taxon>Fungi</taxon>
        <taxon>Dikarya</taxon>
        <taxon>Basidiomycota</taxon>
        <taxon>Agaricomycotina</taxon>
        <taxon>Agaricomycetes</taxon>
        <taxon>Agaricomycetidae</taxon>
        <taxon>Agaricales</taxon>
        <taxon>Marasmiineae</taxon>
        <taxon>Mycenaceae</taxon>
        <taxon>Mycena</taxon>
    </lineage>
</organism>
<name>A0A8H6XRY7_9AGAR</name>
<evidence type="ECO:0000256" key="2">
    <source>
        <dbReference type="ARBA" id="ARBA00006991"/>
    </source>
</evidence>
<sequence>MEPRPLQLKPFICDDCGKSFVAGGHLTRHRRVHSGAKEYACWFPNCTKRSSRKDNLWQHYRLHFDVRNPEELRRIAPEKRRRRPRVKRVDTVNVPGSQCAPSPIYHSPSTSCSSHDSSSSTEQSYEAFHDSPHAYHAPPSTSPHPFPQFHADFDNLFPWLYEQPYECVDLPHCTSPVEISQNAYPFTRTMYPAACAPSYDPANVFNPPWAHGL</sequence>
<keyword evidence="5 10" id="KW-0863">Zinc-finger</keyword>
<protein>
    <recommendedName>
        <fullName evidence="12">C2H2-type domain-containing protein</fullName>
    </recommendedName>
</protein>
<evidence type="ECO:0000313" key="14">
    <source>
        <dbReference type="Proteomes" id="UP000623467"/>
    </source>
</evidence>
<feature type="domain" description="C2H2-type" evidence="12">
    <location>
        <begin position="39"/>
        <end position="68"/>
    </location>
</feature>
<keyword evidence="9" id="KW-0539">Nucleus</keyword>
<feature type="compositionally biased region" description="Low complexity" evidence="11">
    <location>
        <begin position="102"/>
        <end position="126"/>
    </location>
</feature>
<reference evidence="13" key="1">
    <citation type="submission" date="2020-05" db="EMBL/GenBank/DDBJ databases">
        <title>Mycena genomes resolve the evolution of fungal bioluminescence.</title>
        <authorList>
            <person name="Tsai I.J."/>
        </authorList>
    </citation>
    <scope>NUCLEOTIDE SEQUENCE</scope>
    <source>
        <strain evidence="13">160909Yilan</strain>
    </source>
</reference>
<evidence type="ECO:0000256" key="6">
    <source>
        <dbReference type="ARBA" id="ARBA00022833"/>
    </source>
</evidence>
<evidence type="ECO:0000256" key="1">
    <source>
        <dbReference type="ARBA" id="ARBA00004123"/>
    </source>
</evidence>
<dbReference type="InterPro" id="IPR013087">
    <property type="entry name" value="Znf_C2H2_type"/>
</dbReference>
<dbReference type="GO" id="GO:0000978">
    <property type="term" value="F:RNA polymerase II cis-regulatory region sequence-specific DNA binding"/>
    <property type="evidence" value="ECO:0007669"/>
    <property type="project" value="TreeGrafter"/>
</dbReference>
<dbReference type="FunFam" id="3.30.160.60:FF:000188">
    <property type="entry name" value="Zinc finger protein 787"/>
    <property type="match status" value="1"/>
</dbReference>
<dbReference type="PANTHER" id="PTHR14003">
    <property type="entry name" value="TRANSCRIPTIONAL REPRESSOR PROTEIN YY"/>
    <property type="match status" value="1"/>
</dbReference>
<keyword evidence="3" id="KW-0479">Metal-binding</keyword>
<evidence type="ECO:0000256" key="3">
    <source>
        <dbReference type="ARBA" id="ARBA00022723"/>
    </source>
</evidence>
<dbReference type="SMART" id="SM00355">
    <property type="entry name" value="ZnF_C2H2"/>
    <property type="match status" value="2"/>
</dbReference>
<evidence type="ECO:0000256" key="7">
    <source>
        <dbReference type="ARBA" id="ARBA00023125"/>
    </source>
</evidence>
<dbReference type="PROSITE" id="PS50157">
    <property type="entry name" value="ZINC_FINGER_C2H2_2"/>
    <property type="match status" value="2"/>
</dbReference>
<dbReference type="SUPFAM" id="SSF57667">
    <property type="entry name" value="beta-beta-alpha zinc fingers"/>
    <property type="match status" value="1"/>
</dbReference>
<evidence type="ECO:0000256" key="4">
    <source>
        <dbReference type="ARBA" id="ARBA00022737"/>
    </source>
</evidence>
<evidence type="ECO:0000256" key="10">
    <source>
        <dbReference type="PROSITE-ProRule" id="PRU00042"/>
    </source>
</evidence>
<feature type="domain" description="C2H2-type" evidence="12">
    <location>
        <begin position="11"/>
        <end position="38"/>
    </location>
</feature>
<dbReference type="InterPro" id="IPR036236">
    <property type="entry name" value="Znf_C2H2_sf"/>
</dbReference>
<dbReference type="Gene3D" id="3.30.160.60">
    <property type="entry name" value="Classic Zinc Finger"/>
    <property type="match status" value="2"/>
</dbReference>
<evidence type="ECO:0000256" key="8">
    <source>
        <dbReference type="ARBA" id="ARBA00023163"/>
    </source>
</evidence>
<accession>A0A8H6XRY7</accession>
<dbReference type="EMBL" id="JACAZH010000020">
    <property type="protein sequence ID" value="KAF7345245.1"/>
    <property type="molecule type" value="Genomic_DNA"/>
</dbReference>
<feature type="region of interest" description="Disordered" evidence="11">
    <location>
        <begin position="76"/>
        <end position="141"/>
    </location>
</feature>
<dbReference type="GO" id="GO:0008270">
    <property type="term" value="F:zinc ion binding"/>
    <property type="evidence" value="ECO:0007669"/>
    <property type="project" value="UniProtKB-KW"/>
</dbReference>
<keyword evidence="8" id="KW-0804">Transcription</keyword>
<gene>
    <name evidence="13" type="ORF">MSAN_01901100</name>
</gene>
<dbReference type="OrthoDB" id="6365676at2759"/>
<dbReference type="GO" id="GO:0031519">
    <property type="term" value="C:PcG protein complex"/>
    <property type="evidence" value="ECO:0007669"/>
    <property type="project" value="TreeGrafter"/>
</dbReference>
<keyword evidence="7" id="KW-0238">DNA-binding</keyword>
<keyword evidence="6" id="KW-0862">Zinc</keyword>
<dbReference type="GO" id="GO:0000785">
    <property type="term" value="C:chromatin"/>
    <property type="evidence" value="ECO:0007669"/>
    <property type="project" value="TreeGrafter"/>
</dbReference>
<evidence type="ECO:0000259" key="12">
    <source>
        <dbReference type="PROSITE" id="PS50157"/>
    </source>
</evidence>
<keyword evidence="4" id="KW-0677">Repeat</keyword>
<comment type="similarity">
    <text evidence="2">Belongs to the krueppel C2H2-type zinc-finger protein family.</text>
</comment>
<evidence type="ECO:0000313" key="13">
    <source>
        <dbReference type="EMBL" id="KAF7345245.1"/>
    </source>
</evidence>
<dbReference type="PROSITE" id="PS00028">
    <property type="entry name" value="ZINC_FINGER_C2H2_1"/>
    <property type="match status" value="1"/>
</dbReference>
<evidence type="ECO:0000256" key="5">
    <source>
        <dbReference type="ARBA" id="ARBA00022771"/>
    </source>
</evidence>
<proteinExistence type="inferred from homology"/>
<keyword evidence="14" id="KW-1185">Reference proteome</keyword>
<dbReference type="GO" id="GO:0005667">
    <property type="term" value="C:transcription regulator complex"/>
    <property type="evidence" value="ECO:0007669"/>
    <property type="project" value="TreeGrafter"/>
</dbReference>
<dbReference type="Pfam" id="PF00096">
    <property type="entry name" value="zf-C2H2"/>
    <property type="match status" value="2"/>
</dbReference>
<evidence type="ECO:0000256" key="11">
    <source>
        <dbReference type="SAM" id="MobiDB-lite"/>
    </source>
</evidence>
<dbReference type="Proteomes" id="UP000623467">
    <property type="component" value="Unassembled WGS sequence"/>
</dbReference>
<comment type="caution">
    <text evidence="13">The sequence shown here is derived from an EMBL/GenBank/DDBJ whole genome shotgun (WGS) entry which is preliminary data.</text>
</comment>